<protein>
    <submittedName>
        <fullName evidence="3">Lactate dehydrogenase</fullName>
    </submittedName>
</protein>
<dbReference type="PANTHER" id="PTHR11091:SF0">
    <property type="entry name" value="MALATE DEHYDROGENASE"/>
    <property type="match status" value="1"/>
</dbReference>
<comment type="similarity">
    <text evidence="1">Belongs to the LDH2/MDH2 oxidoreductase family.</text>
</comment>
<dbReference type="STRING" id="580166.AUP43_03685"/>
<name>A0A154VI65_9PROT</name>
<organism evidence="3 4">
    <name type="scientific">Oceanibaculum pacificum</name>
    <dbReference type="NCBI Taxonomy" id="580166"/>
    <lineage>
        <taxon>Bacteria</taxon>
        <taxon>Pseudomonadati</taxon>
        <taxon>Pseudomonadota</taxon>
        <taxon>Alphaproteobacteria</taxon>
        <taxon>Rhodospirillales</taxon>
        <taxon>Oceanibaculaceae</taxon>
        <taxon>Oceanibaculum</taxon>
    </lineage>
</organism>
<reference evidence="3 4" key="1">
    <citation type="submission" date="2015-12" db="EMBL/GenBank/DDBJ databases">
        <title>Genome sequence of Oceanibaculum pacificum MCCC 1A02656.</title>
        <authorList>
            <person name="Lu L."/>
            <person name="Lai Q."/>
            <person name="Shao Z."/>
            <person name="Qian P."/>
        </authorList>
    </citation>
    <scope>NUCLEOTIDE SEQUENCE [LARGE SCALE GENOMIC DNA]</scope>
    <source>
        <strain evidence="3 4">MCCC 1A02656</strain>
    </source>
</reference>
<dbReference type="GO" id="GO:0016491">
    <property type="term" value="F:oxidoreductase activity"/>
    <property type="evidence" value="ECO:0007669"/>
    <property type="project" value="UniProtKB-KW"/>
</dbReference>
<evidence type="ECO:0000313" key="4">
    <source>
        <dbReference type="Proteomes" id="UP000076400"/>
    </source>
</evidence>
<sequence length="359" mass="36831">MNHAAASRGFPVIALRDHAARLFEAGGVPPADAAIIAEVLVHADLRGHGSHGVTRIPIYLERILKGAAKARPNIRIERKAPALLWVDGDNGPGPVVSLKAVDAAIGVAKEQGVCAAVVAHSNHNGAGSFYAERAAAAGCLLLGMTNAPPSMAVHGGRQAVIGTNPITFGSLPAGDVPVLADMATSVVARGKIVEGAKRGESIPAGWALDAEGRPTTDARAAEKGVVLPLSGAKGSALAVMVEILVGVLSGGRFAGSLGNLYSDFETPQDIGHFFLLLDVAKLMPAVDYRARLSALVAELKASACADGFSEILMPGEIEARRAADLAASGIVLPDNVIHDIDEAARSVGMPGLLEQPGHR</sequence>
<dbReference type="Pfam" id="PF02615">
    <property type="entry name" value="Ldh_2"/>
    <property type="match status" value="1"/>
</dbReference>
<dbReference type="InterPro" id="IPR043143">
    <property type="entry name" value="Mal/L-sulf/L-lact_DH-like_NADP"/>
</dbReference>
<evidence type="ECO:0000256" key="2">
    <source>
        <dbReference type="ARBA" id="ARBA00023002"/>
    </source>
</evidence>
<dbReference type="AlphaFoldDB" id="A0A154VI65"/>
<evidence type="ECO:0000256" key="1">
    <source>
        <dbReference type="ARBA" id="ARBA00006056"/>
    </source>
</evidence>
<dbReference type="RefSeq" id="WP_067559877.1">
    <property type="nucleotide sequence ID" value="NZ_LPXN01000160.1"/>
</dbReference>
<dbReference type="SUPFAM" id="SSF89733">
    <property type="entry name" value="L-sulfolactate dehydrogenase-like"/>
    <property type="match status" value="1"/>
</dbReference>
<keyword evidence="4" id="KW-1185">Reference proteome</keyword>
<dbReference type="PANTHER" id="PTHR11091">
    <property type="entry name" value="OXIDOREDUCTASE-RELATED"/>
    <property type="match status" value="1"/>
</dbReference>
<dbReference type="EMBL" id="LPXN01000160">
    <property type="protein sequence ID" value="KZD01051.1"/>
    <property type="molecule type" value="Genomic_DNA"/>
</dbReference>
<dbReference type="InterPro" id="IPR036111">
    <property type="entry name" value="Mal/L-sulfo/L-lacto_DH-like_sf"/>
</dbReference>
<gene>
    <name evidence="3" type="ORF">AUP43_03685</name>
</gene>
<evidence type="ECO:0000313" key="3">
    <source>
        <dbReference type="EMBL" id="KZD01051.1"/>
    </source>
</evidence>
<dbReference type="InterPro" id="IPR003767">
    <property type="entry name" value="Malate/L-lactate_DH-like"/>
</dbReference>
<dbReference type="InterPro" id="IPR043144">
    <property type="entry name" value="Mal/L-sulf/L-lact_DH-like_ah"/>
</dbReference>
<comment type="caution">
    <text evidence="3">The sequence shown here is derived from an EMBL/GenBank/DDBJ whole genome shotgun (WGS) entry which is preliminary data.</text>
</comment>
<keyword evidence="2" id="KW-0560">Oxidoreductase</keyword>
<dbReference type="Gene3D" id="3.30.1370.60">
    <property type="entry name" value="Hypothetical oxidoreductase yiak, domain 2"/>
    <property type="match status" value="1"/>
</dbReference>
<dbReference type="Gene3D" id="1.10.1530.10">
    <property type="match status" value="1"/>
</dbReference>
<proteinExistence type="inferred from homology"/>
<accession>A0A154VI65</accession>
<dbReference type="Proteomes" id="UP000076400">
    <property type="component" value="Unassembled WGS sequence"/>
</dbReference>